<reference evidence="2 3" key="1">
    <citation type="submission" date="2023-01" db="EMBL/GenBank/DDBJ databases">
        <authorList>
            <person name="Whitehead M."/>
        </authorList>
    </citation>
    <scope>NUCLEOTIDE SEQUENCE [LARGE SCALE GENOMIC DNA]</scope>
</reference>
<evidence type="ECO:0000259" key="1">
    <source>
        <dbReference type="Pfam" id="PF25298"/>
    </source>
</evidence>
<sequence>MFRKIFWLTKQLSKEYNWKYVWANSNGVYLRKTDGDVPIKIQSIKDISGYDVENKLAHLKLHDLESSG</sequence>
<dbReference type="AlphaFoldDB" id="A0AAV0WAY5"/>
<feature type="domain" description="FP protein C-terminal" evidence="1">
    <location>
        <begin position="3"/>
        <end position="48"/>
    </location>
</feature>
<keyword evidence="3" id="KW-1185">Reference proteome</keyword>
<dbReference type="InterPro" id="IPR057251">
    <property type="entry name" value="FP_C"/>
</dbReference>
<evidence type="ECO:0000313" key="3">
    <source>
        <dbReference type="Proteomes" id="UP001160148"/>
    </source>
</evidence>
<dbReference type="Pfam" id="PF25298">
    <property type="entry name" value="Baculo_FP_2nd"/>
    <property type="match status" value="1"/>
</dbReference>
<accession>A0AAV0WAY5</accession>
<proteinExistence type="predicted"/>
<protein>
    <recommendedName>
        <fullName evidence="1">FP protein C-terminal domain-containing protein</fullName>
    </recommendedName>
</protein>
<organism evidence="2 3">
    <name type="scientific">Macrosiphum euphorbiae</name>
    <name type="common">potato aphid</name>
    <dbReference type="NCBI Taxonomy" id="13131"/>
    <lineage>
        <taxon>Eukaryota</taxon>
        <taxon>Metazoa</taxon>
        <taxon>Ecdysozoa</taxon>
        <taxon>Arthropoda</taxon>
        <taxon>Hexapoda</taxon>
        <taxon>Insecta</taxon>
        <taxon>Pterygota</taxon>
        <taxon>Neoptera</taxon>
        <taxon>Paraneoptera</taxon>
        <taxon>Hemiptera</taxon>
        <taxon>Sternorrhyncha</taxon>
        <taxon>Aphidomorpha</taxon>
        <taxon>Aphidoidea</taxon>
        <taxon>Aphididae</taxon>
        <taxon>Macrosiphini</taxon>
        <taxon>Macrosiphum</taxon>
    </lineage>
</organism>
<name>A0AAV0WAY5_9HEMI</name>
<gene>
    <name evidence="2" type="ORF">MEUPH1_LOCUS9189</name>
</gene>
<dbReference type="EMBL" id="CARXXK010000002">
    <property type="protein sequence ID" value="CAI6353014.1"/>
    <property type="molecule type" value="Genomic_DNA"/>
</dbReference>
<comment type="caution">
    <text evidence="2">The sequence shown here is derived from an EMBL/GenBank/DDBJ whole genome shotgun (WGS) entry which is preliminary data.</text>
</comment>
<dbReference type="Proteomes" id="UP001160148">
    <property type="component" value="Unassembled WGS sequence"/>
</dbReference>
<evidence type="ECO:0000313" key="2">
    <source>
        <dbReference type="EMBL" id="CAI6353014.1"/>
    </source>
</evidence>